<feature type="compositionally biased region" description="Polar residues" evidence="1">
    <location>
        <begin position="418"/>
        <end position="435"/>
    </location>
</feature>
<feature type="compositionally biased region" description="Basic residues" evidence="1">
    <location>
        <begin position="256"/>
        <end position="266"/>
    </location>
</feature>
<dbReference type="AlphaFoldDB" id="A0A6A6E2W2"/>
<feature type="domain" description="Bacteriophage T5 Orf172 DNA-binding" evidence="2">
    <location>
        <begin position="552"/>
        <end position="660"/>
    </location>
</feature>
<dbReference type="OrthoDB" id="3511049at2759"/>
<feature type="compositionally biased region" description="Basic and acidic residues" evidence="1">
    <location>
        <begin position="138"/>
        <end position="161"/>
    </location>
</feature>
<sequence>MPPLVQTRDLLLHELISSLVRRVKDELPSGEKYVPFESFFYHHIGGACPCDKDRRCHLDDSHEPFTNAEKALNISDDQATAEDFLKAAKILFWLYHNGNCIGESATEQAQNVVQAASRQQQTQPALTTAGQPTAPHQRPKEMRSQSDRKPNVHLNDFREGRAFNPETEDGSPSLIPHPATRPRTANPVLGSGPHERAIPPTLRVESDPDQNSAGEPTPTDPSRLLSIQSPSSAARQSETKHVAQNPLGWDGPRRTLAPRHRSHRRASSNPPPAKSAQSQQPFMVLTRPDSVQSNQQIEPFKSGSSSILGTSSMFGSSSMFAFSSQSTAPARSRSPSIGPLLKLESSLPPDKLIQFEPPQKSKSFTGEGSNAVTGGSKLEEVGVSSSSATTEPVQAQSPNGPGRERLPSATDSDAASSMTEVSTAISSFSKISQNDLSKHPWTDSVAYRDVPSTGSADPRQTLRGEDSQWRSRFASPPSERFTKSNEMSPSRCKTPVSCHYEDSGEERTPRRTGTPTPSGPNTNANKSSSRSPKEVDESIRDIVQERIRPAEGYIYVLKAPKSFDRQGPLVRIGVAKNVANRIKDLERTCGFQDLVECENPMRMPLPFRMYQKAEKLIHAELHNFRQPLLCKGAHAPQENINHKKWFAVSEHVAVSTVQRWQRFIEQEPYDDIGMLKRHWSVMMSTANDHLSEAHEEIYDHEKRHERWTSWLDEAIKKAPRTERNPQGPA</sequence>
<feature type="compositionally biased region" description="Basic and acidic residues" evidence="1">
    <location>
        <begin position="460"/>
        <end position="469"/>
    </location>
</feature>
<name>A0A6A6E2W2_9PEZI</name>
<feature type="compositionally biased region" description="Polar residues" evidence="1">
    <location>
        <begin position="383"/>
        <end position="399"/>
    </location>
</feature>
<feature type="region of interest" description="Disordered" evidence="1">
    <location>
        <begin position="350"/>
        <end position="539"/>
    </location>
</feature>
<feature type="compositionally biased region" description="Low complexity" evidence="1">
    <location>
        <begin position="511"/>
        <end position="523"/>
    </location>
</feature>
<feature type="region of interest" description="Disordered" evidence="1">
    <location>
        <begin position="112"/>
        <end position="281"/>
    </location>
</feature>
<feature type="compositionally biased region" description="Low complexity" evidence="1">
    <location>
        <begin position="408"/>
        <end position="417"/>
    </location>
</feature>
<proteinExistence type="predicted"/>
<dbReference type="EMBL" id="ML994636">
    <property type="protein sequence ID" value="KAF2184919.1"/>
    <property type="molecule type" value="Genomic_DNA"/>
</dbReference>
<feature type="compositionally biased region" description="Polar residues" evidence="1">
    <location>
        <begin position="360"/>
        <end position="373"/>
    </location>
</feature>
<evidence type="ECO:0000259" key="2">
    <source>
        <dbReference type="Pfam" id="PF10544"/>
    </source>
</evidence>
<protein>
    <recommendedName>
        <fullName evidence="2">Bacteriophage T5 Orf172 DNA-binding domain-containing protein</fullName>
    </recommendedName>
</protein>
<dbReference type="Proteomes" id="UP000800200">
    <property type="component" value="Unassembled WGS sequence"/>
</dbReference>
<accession>A0A6A6E2W2</accession>
<feature type="compositionally biased region" description="Basic and acidic residues" evidence="1">
    <location>
        <begin position="499"/>
        <end position="509"/>
    </location>
</feature>
<dbReference type="InterPro" id="IPR018306">
    <property type="entry name" value="Phage_T5_Orf172_DNA-bd"/>
</dbReference>
<organism evidence="3 4">
    <name type="scientific">Zopfia rhizophila CBS 207.26</name>
    <dbReference type="NCBI Taxonomy" id="1314779"/>
    <lineage>
        <taxon>Eukaryota</taxon>
        <taxon>Fungi</taxon>
        <taxon>Dikarya</taxon>
        <taxon>Ascomycota</taxon>
        <taxon>Pezizomycotina</taxon>
        <taxon>Dothideomycetes</taxon>
        <taxon>Dothideomycetes incertae sedis</taxon>
        <taxon>Zopfiaceae</taxon>
        <taxon>Zopfia</taxon>
    </lineage>
</organism>
<evidence type="ECO:0000313" key="3">
    <source>
        <dbReference type="EMBL" id="KAF2184919.1"/>
    </source>
</evidence>
<gene>
    <name evidence="3" type="ORF">K469DRAFT_708700</name>
</gene>
<keyword evidence="4" id="KW-1185">Reference proteome</keyword>
<feature type="compositionally biased region" description="Polar residues" evidence="1">
    <location>
        <begin position="112"/>
        <end position="131"/>
    </location>
</feature>
<feature type="compositionally biased region" description="Polar residues" evidence="1">
    <location>
        <begin position="225"/>
        <end position="236"/>
    </location>
</feature>
<dbReference type="Pfam" id="PF10544">
    <property type="entry name" value="T5orf172"/>
    <property type="match status" value="1"/>
</dbReference>
<reference evidence="3" key="1">
    <citation type="journal article" date="2020" name="Stud. Mycol.">
        <title>101 Dothideomycetes genomes: a test case for predicting lifestyles and emergence of pathogens.</title>
        <authorList>
            <person name="Haridas S."/>
            <person name="Albert R."/>
            <person name="Binder M."/>
            <person name="Bloem J."/>
            <person name="Labutti K."/>
            <person name="Salamov A."/>
            <person name="Andreopoulos B."/>
            <person name="Baker S."/>
            <person name="Barry K."/>
            <person name="Bills G."/>
            <person name="Bluhm B."/>
            <person name="Cannon C."/>
            <person name="Castanera R."/>
            <person name="Culley D."/>
            <person name="Daum C."/>
            <person name="Ezra D."/>
            <person name="Gonzalez J."/>
            <person name="Henrissat B."/>
            <person name="Kuo A."/>
            <person name="Liang C."/>
            <person name="Lipzen A."/>
            <person name="Lutzoni F."/>
            <person name="Magnuson J."/>
            <person name="Mondo S."/>
            <person name="Nolan M."/>
            <person name="Ohm R."/>
            <person name="Pangilinan J."/>
            <person name="Park H.-J."/>
            <person name="Ramirez L."/>
            <person name="Alfaro M."/>
            <person name="Sun H."/>
            <person name="Tritt A."/>
            <person name="Yoshinaga Y."/>
            <person name="Zwiers L.-H."/>
            <person name="Turgeon B."/>
            <person name="Goodwin S."/>
            <person name="Spatafora J."/>
            <person name="Crous P."/>
            <person name="Grigoriev I."/>
        </authorList>
    </citation>
    <scope>NUCLEOTIDE SEQUENCE</scope>
    <source>
        <strain evidence="3">CBS 207.26</strain>
    </source>
</reference>
<evidence type="ECO:0000256" key="1">
    <source>
        <dbReference type="SAM" id="MobiDB-lite"/>
    </source>
</evidence>
<evidence type="ECO:0000313" key="4">
    <source>
        <dbReference type="Proteomes" id="UP000800200"/>
    </source>
</evidence>